<keyword evidence="1" id="KW-0175">Coiled coil</keyword>
<comment type="caution">
    <text evidence="4">The sequence shown here is derived from an EMBL/GenBank/DDBJ whole genome shotgun (WGS) entry which is preliminary data.</text>
</comment>
<protein>
    <recommendedName>
        <fullName evidence="3">Fungal lipase-type domain-containing protein</fullName>
    </recommendedName>
</protein>
<proteinExistence type="predicted"/>
<dbReference type="PANTHER" id="PTHR47418">
    <property type="entry name" value="ALPHA/BETA-HYDROLASES SUPERFAMILY PROTEIN"/>
    <property type="match status" value="1"/>
</dbReference>
<dbReference type="EMBL" id="JANQDX010000013">
    <property type="protein sequence ID" value="KAL0913697.1"/>
    <property type="molecule type" value="Genomic_DNA"/>
</dbReference>
<accession>A0ABD0ULK0</accession>
<evidence type="ECO:0000256" key="1">
    <source>
        <dbReference type="SAM" id="Coils"/>
    </source>
</evidence>
<dbReference type="Proteomes" id="UP001552299">
    <property type="component" value="Unassembled WGS sequence"/>
</dbReference>
<evidence type="ECO:0000259" key="3">
    <source>
        <dbReference type="Pfam" id="PF01764"/>
    </source>
</evidence>
<organism evidence="4 5">
    <name type="scientific">Dendrobium thyrsiflorum</name>
    <name type="common">Pinecone-like raceme dendrobium</name>
    <name type="synonym">Orchid</name>
    <dbReference type="NCBI Taxonomy" id="117978"/>
    <lineage>
        <taxon>Eukaryota</taxon>
        <taxon>Viridiplantae</taxon>
        <taxon>Streptophyta</taxon>
        <taxon>Embryophyta</taxon>
        <taxon>Tracheophyta</taxon>
        <taxon>Spermatophyta</taxon>
        <taxon>Magnoliopsida</taxon>
        <taxon>Liliopsida</taxon>
        <taxon>Asparagales</taxon>
        <taxon>Orchidaceae</taxon>
        <taxon>Epidendroideae</taxon>
        <taxon>Malaxideae</taxon>
        <taxon>Dendrobiinae</taxon>
        <taxon>Dendrobium</taxon>
    </lineage>
</organism>
<gene>
    <name evidence="4" type="ORF">M5K25_017176</name>
</gene>
<feature type="coiled-coil region" evidence="1">
    <location>
        <begin position="865"/>
        <end position="892"/>
    </location>
</feature>
<keyword evidence="5" id="KW-1185">Reference proteome</keyword>
<evidence type="ECO:0000313" key="4">
    <source>
        <dbReference type="EMBL" id="KAL0913697.1"/>
    </source>
</evidence>
<dbReference type="InterPro" id="IPR029058">
    <property type="entry name" value="AB_hydrolase_fold"/>
</dbReference>
<evidence type="ECO:0000256" key="2">
    <source>
        <dbReference type="SAM" id="MobiDB-lite"/>
    </source>
</evidence>
<reference evidence="4 5" key="1">
    <citation type="journal article" date="2024" name="Plant Biotechnol. J.">
        <title>Dendrobium thyrsiflorum genome and its molecular insights into genes involved in important horticultural traits.</title>
        <authorList>
            <person name="Chen B."/>
            <person name="Wang J.Y."/>
            <person name="Zheng P.J."/>
            <person name="Li K.L."/>
            <person name="Liang Y.M."/>
            <person name="Chen X.F."/>
            <person name="Zhang C."/>
            <person name="Zhao X."/>
            <person name="He X."/>
            <person name="Zhang G.Q."/>
            <person name="Liu Z.J."/>
            <person name="Xu Q."/>
        </authorList>
    </citation>
    <scope>NUCLEOTIDE SEQUENCE [LARGE SCALE GENOMIC DNA]</scope>
    <source>
        <strain evidence="4">GZMU011</strain>
    </source>
</reference>
<dbReference type="AlphaFoldDB" id="A0ABD0ULK0"/>
<feature type="region of interest" description="Disordered" evidence="2">
    <location>
        <begin position="90"/>
        <end position="112"/>
    </location>
</feature>
<feature type="domain" description="Fungal lipase-type" evidence="3">
    <location>
        <begin position="291"/>
        <end position="424"/>
    </location>
</feature>
<dbReference type="CDD" id="cd00519">
    <property type="entry name" value="Lipase_3"/>
    <property type="match status" value="1"/>
</dbReference>
<dbReference type="Pfam" id="PF01764">
    <property type="entry name" value="Lipase_3"/>
    <property type="match status" value="1"/>
</dbReference>
<evidence type="ECO:0000313" key="5">
    <source>
        <dbReference type="Proteomes" id="UP001552299"/>
    </source>
</evidence>
<dbReference type="InterPro" id="IPR002921">
    <property type="entry name" value="Fungal_lipase-type"/>
</dbReference>
<name>A0ABD0ULK0_DENTH</name>
<sequence length="899" mass="100451">MGGLVRKKRYKCLLVSRIANSWSRAAVHVRAFGNAPMLPADFSFYRRPRWRSDSSSVSIIFSPDSFLRLEYKRDAYQHLLNGLLNRRLSQQHQGEDEKKGGIADSPKDPILQNSRLLKPGYESELLREGSDDDDSTGRKWKVELAWLSKALEPALQLYKWASTAGIGEKPAIPPSTRSLFEILTDIQVSKAGIQEWSLSDLTVGLYLIHLSQASTAKVEDLKGVQINSESMVQELIYHLELAKGCYKDSTSSIARHCMLRERNILKFVKDSSLLRPGYYIGVDTRNKLVILAIRGTHTVYDLITNVVASSDQNVSFDGFSTHFGTAEAARWYLHHEMGTIRRLLEKHKDFRLRLVGHSLGGAAAALLAIMLRRKSAKELGFSPDIISAVGFGTPPCVSKELAESCLSYVSTVVLQDDIIPRLSVASLARLRNEILETDWIAMRPISIKPARCRATMKPALNSSPQDTENGNKGWWWDIMESGLIILRVHLPIGSQGKADNEDTITLVRSASTGLRKASDPSGLIIGGSAGGGPALASARSTLDVACKRSPLARSLLGLGCSKNFDNEGRWWEHVAECMSIGFDANVEDARNYGGQRNETKAVQKNAPAWSRHSLSFRAASRSLVHMQALTWLLSVPPLRTREDAIVCYKLQGCTILLGPPPPPPPQKEGHNFLVVLLSHPVWSHARGFMRRSSLSIERKDRGVLARLLQMRCARFSSLSFEHRDRRMKHSPSSQLNVRRNEQVRNPLPFLPVVKNSEFRPRMTILEMEDWKGIAELVTNAKHVVSSVQDVARKLAAYATKFRKVSNSSAIYCLGVIVFYQIGIRAAFRGCLGQFWADSCIFFPSGPRRWLLLRKLRFLNLSNIGVSMAAKKVDALEERLEEKMNQIKTTVEDIISSMEG</sequence>
<dbReference type="Gene3D" id="3.40.50.1820">
    <property type="entry name" value="alpha/beta hydrolase"/>
    <property type="match status" value="1"/>
</dbReference>
<feature type="compositionally biased region" description="Basic and acidic residues" evidence="2">
    <location>
        <begin position="93"/>
        <end position="107"/>
    </location>
</feature>
<dbReference type="SUPFAM" id="SSF53474">
    <property type="entry name" value="alpha/beta-Hydrolases"/>
    <property type="match status" value="1"/>
</dbReference>